<dbReference type="KEGG" id="bsto:C0V70_04970"/>
<dbReference type="PANTHER" id="PTHR34109">
    <property type="entry name" value="BNAUNNG04460D PROTEIN-RELATED"/>
    <property type="match status" value="1"/>
</dbReference>
<accession>A0A2K9NPM5</accession>
<proteinExistence type="predicted"/>
<name>A0A2K9NPM5_BACTC</name>
<dbReference type="SUPFAM" id="SSF54593">
    <property type="entry name" value="Glyoxalase/Bleomycin resistance protein/Dihydroxybiphenyl dioxygenase"/>
    <property type="match status" value="1"/>
</dbReference>
<gene>
    <name evidence="1" type="ORF">C0V70_04970</name>
</gene>
<dbReference type="PANTHER" id="PTHR34109:SF1">
    <property type="entry name" value="VOC DOMAIN-CONTAINING PROTEIN"/>
    <property type="match status" value="1"/>
</dbReference>
<organism evidence="1 2">
    <name type="scientific">Bacteriovorax stolpii</name>
    <name type="common">Bdellovibrio stolpii</name>
    <dbReference type="NCBI Taxonomy" id="960"/>
    <lineage>
        <taxon>Bacteria</taxon>
        <taxon>Pseudomonadati</taxon>
        <taxon>Bdellovibrionota</taxon>
        <taxon>Bacteriovoracia</taxon>
        <taxon>Bacteriovoracales</taxon>
        <taxon>Bacteriovoracaceae</taxon>
        <taxon>Bacteriovorax</taxon>
    </lineage>
</organism>
<keyword evidence="2" id="KW-1185">Reference proteome</keyword>
<dbReference type="Pfam" id="PF00903">
    <property type="entry name" value="Glyoxalase"/>
    <property type="match status" value="1"/>
</dbReference>
<dbReference type="InterPro" id="IPR037523">
    <property type="entry name" value="VOC_core"/>
</dbReference>
<dbReference type="InterPro" id="IPR029068">
    <property type="entry name" value="Glyas_Bleomycin-R_OHBP_Dase"/>
</dbReference>
<protein>
    <submittedName>
        <fullName evidence="1">Glyoxalase</fullName>
    </submittedName>
</protein>
<dbReference type="RefSeq" id="WP_102242766.1">
    <property type="nucleotide sequence ID" value="NZ_CP025704.1"/>
</dbReference>
<dbReference type="EMBL" id="CP025704">
    <property type="protein sequence ID" value="AUN97471.1"/>
    <property type="molecule type" value="Genomic_DNA"/>
</dbReference>
<sequence length="153" mass="17013">MDTEVNAIPKGLRTVTPYIIVSDPKKALDFYEKALGAKIISKVEIQQGQIAHAEFKVGDSIIMMAGDDPGMHLSPQTGEYRSVSFMVYVPDVDAAAEKAMAAGMKMVKEVRDQFYGDRTGTFEDPFGHIWTLGTHIEDLTPDEIKERAQRVYS</sequence>
<reference evidence="1 2" key="1">
    <citation type="submission" date="2018-01" db="EMBL/GenBank/DDBJ databases">
        <title>Complete genome sequence of Bacteriovorax stolpii DSM12778.</title>
        <authorList>
            <person name="Tang B."/>
            <person name="Chang J."/>
        </authorList>
    </citation>
    <scope>NUCLEOTIDE SEQUENCE [LARGE SCALE GENOMIC DNA]</scope>
    <source>
        <strain evidence="1 2">DSM 12778</strain>
    </source>
</reference>
<dbReference type="InterPro" id="IPR004360">
    <property type="entry name" value="Glyas_Fos-R_dOase_dom"/>
</dbReference>
<dbReference type="AlphaFoldDB" id="A0A2K9NPM5"/>
<dbReference type="Gene3D" id="3.30.720.120">
    <property type="match status" value="1"/>
</dbReference>
<dbReference type="Proteomes" id="UP000235584">
    <property type="component" value="Chromosome"/>
</dbReference>
<dbReference type="Gene3D" id="3.30.720.110">
    <property type="match status" value="1"/>
</dbReference>
<evidence type="ECO:0000313" key="2">
    <source>
        <dbReference type="Proteomes" id="UP000235584"/>
    </source>
</evidence>
<dbReference type="CDD" id="cd07246">
    <property type="entry name" value="VOC_like"/>
    <property type="match status" value="1"/>
</dbReference>
<evidence type="ECO:0000313" key="1">
    <source>
        <dbReference type="EMBL" id="AUN97471.1"/>
    </source>
</evidence>
<dbReference type="PROSITE" id="PS51819">
    <property type="entry name" value="VOC"/>
    <property type="match status" value="1"/>
</dbReference>